<evidence type="ECO:0000313" key="13">
    <source>
        <dbReference type="Proteomes" id="UP000006906"/>
    </source>
</evidence>
<keyword evidence="4 7" id="KW-0963">Cytoplasm</keyword>
<keyword evidence="6 7" id="KW-0539">Nucleus</keyword>
<feature type="domain" description="60S ribosomal export protein NMD3 OB-fold" evidence="10">
    <location>
        <begin position="383"/>
        <end position="455"/>
    </location>
</feature>
<evidence type="ECO:0000256" key="7">
    <source>
        <dbReference type="RuleBase" id="RU364108"/>
    </source>
</evidence>
<dbReference type="GO" id="GO:0015031">
    <property type="term" value="P:protein transport"/>
    <property type="evidence" value="ECO:0007669"/>
    <property type="project" value="UniProtKB-KW"/>
</dbReference>
<dbReference type="Proteomes" id="UP000006906">
    <property type="component" value="Chromosome 15"/>
</dbReference>
<evidence type="ECO:0000256" key="5">
    <source>
        <dbReference type="ARBA" id="ARBA00022927"/>
    </source>
</evidence>
<keyword evidence="5 7" id="KW-0653">Protein transport</keyword>
<dbReference type="OrthoDB" id="203821at2759"/>
<feature type="region of interest" description="Disordered" evidence="8">
    <location>
        <begin position="554"/>
        <end position="612"/>
    </location>
</feature>
<evidence type="ECO:0000313" key="12">
    <source>
        <dbReference type="EMBL" id="PNW72683.1"/>
    </source>
</evidence>
<feature type="region of interest" description="Disordered" evidence="8">
    <location>
        <begin position="351"/>
        <end position="383"/>
    </location>
</feature>
<dbReference type="InParanoid" id="A0A2K3CWM0"/>
<dbReference type="GO" id="GO:0005634">
    <property type="term" value="C:nucleus"/>
    <property type="evidence" value="ECO:0000318"/>
    <property type="project" value="GO_Central"/>
</dbReference>
<evidence type="ECO:0000259" key="9">
    <source>
        <dbReference type="Pfam" id="PF04981"/>
    </source>
</evidence>
<dbReference type="InterPro" id="IPR039768">
    <property type="entry name" value="Nmd3"/>
</dbReference>
<dbReference type="GO" id="GO:0000055">
    <property type="term" value="P:ribosomal large subunit export from nucleus"/>
    <property type="evidence" value="ECO:0000318"/>
    <property type="project" value="GO_Central"/>
</dbReference>
<comment type="similarity">
    <text evidence="1 7">Belongs to the NMD3 family.</text>
</comment>
<evidence type="ECO:0000259" key="10">
    <source>
        <dbReference type="Pfam" id="PF21192"/>
    </source>
</evidence>
<dbReference type="FunCoup" id="A0A2K3CWM0">
    <property type="interactions" value="2198"/>
</dbReference>
<dbReference type="PANTHER" id="PTHR12746:SF2">
    <property type="entry name" value="60S RIBOSOMAL EXPORT PROTEIN NMD3"/>
    <property type="match status" value="1"/>
</dbReference>
<dbReference type="EMBL" id="CM008976">
    <property type="protein sequence ID" value="PNW72683.1"/>
    <property type="molecule type" value="Genomic_DNA"/>
</dbReference>
<dbReference type="KEGG" id="cre:CHLRE_15g640250v5"/>
<dbReference type="InterPro" id="IPR007064">
    <property type="entry name" value="Nmd3_N"/>
</dbReference>
<evidence type="ECO:0000256" key="3">
    <source>
        <dbReference type="ARBA" id="ARBA00022448"/>
    </source>
</evidence>
<comment type="subcellular location">
    <subcellularLocation>
        <location evidence="7">Cytoplasm</location>
    </subcellularLocation>
    <subcellularLocation>
        <location evidence="7">Nucleus</location>
    </subcellularLocation>
</comment>
<keyword evidence="13" id="KW-1185">Reference proteome</keyword>
<dbReference type="GeneID" id="5726704"/>
<sequence length="612" mass="66823">MELGYGGQATFQPQQTQGYVLCCLCGTNILPNPSNMCVNCIRSQVDITEGIQKQCTILWCKECGRYLQPPKHWVTAELESKELLTFCIKKIKGLSKVKLVDAGFIWTEPHSKRIKVKLTIQVFNGAILQQTFVVDYVVENNMCPDCNRQNANPNSWIACVQLRQHVYHKRTFLFLEQLILKHDAAAQCVKVRDIHEGIDFFYANRSHAQKFIDFLQSVVPIRFRADKQLVSHDTHNNTYNYKFTFSVEIVPLCKGLARVPASTACSAEIVPLCKDDLVFLPPKMAASAGNLGPFVLVSRITNQISLVDPANMRTHTMDAPVYYRHECLALASQRSLISFIVLDIEPIRAGNSSKSGSATPAGGAGGGGGGYGQGGGPGGGGGSGRYQLAEAQIARVSDFGKNDTVFYVRTHLGNILHPGDTVLGYDLTTAQLTGIDYDNHMSAGGRVPEIILVRKSYDEKRRRRAARGGAGGAARPWKLKTLEMEVDDAATGQRGRNEAALEADRERFMQELEEDADMRARINIYKDAQGLAQVQLAAARTQAAAAAPAVPAGLMEGEDEEDDDDEDLPQIPLEELLDDLEGLALDPDADGEEEDPSAGQASGAGAGDMDMD</sequence>
<dbReference type="ExpressionAtlas" id="A0A2K3CWM0">
    <property type="expression patterns" value="baseline and differential"/>
</dbReference>
<name>A0A2K3CWM0_CHLRE</name>
<dbReference type="AlphaFoldDB" id="A0A2K3CWM0"/>
<dbReference type="GO" id="GO:0005737">
    <property type="term" value="C:cytoplasm"/>
    <property type="evidence" value="ECO:0000318"/>
    <property type="project" value="GO_Central"/>
</dbReference>
<keyword evidence="3 7" id="KW-0813">Transport</keyword>
<evidence type="ECO:0000256" key="4">
    <source>
        <dbReference type="ARBA" id="ARBA00022490"/>
    </source>
</evidence>
<evidence type="ECO:0000256" key="6">
    <source>
        <dbReference type="ARBA" id="ARBA00023242"/>
    </source>
</evidence>
<reference evidence="12 13" key="1">
    <citation type="journal article" date="2007" name="Science">
        <title>The Chlamydomonas genome reveals the evolution of key animal and plant functions.</title>
        <authorList>
            <person name="Merchant S.S."/>
            <person name="Prochnik S.E."/>
            <person name="Vallon O."/>
            <person name="Harris E.H."/>
            <person name="Karpowicz S.J."/>
            <person name="Witman G.B."/>
            <person name="Terry A."/>
            <person name="Salamov A."/>
            <person name="Fritz-Laylin L.K."/>
            <person name="Marechal-Drouard L."/>
            <person name="Marshall W.F."/>
            <person name="Qu L.H."/>
            <person name="Nelson D.R."/>
            <person name="Sanderfoot A.A."/>
            <person name="Spalding M.H."/>
            <person name="Kapitonov V.V."/>
            <person name="Ren Q."/>
            <person name="Ferris P."/>
            <person name="Lindquist E."/>
            <person name="Shapiro H."/>
            <person name="Lucas S.M."/>
            <person name="Grimwood J."/>
            <person name="Schmutz J."/>
            <person name="Cardol P."/>
            <person name="Cerutti H."/>
            <person name="Chanfreau G."/>
            <person name="Chen C.L."/>
            <person name="Cognat V."/>
            <person name="Croft M.T."/>
            <person name="Dent R."/>
            <person name="Dutcher S."/>
            <person name="Fernandez E."/>
            <person name="Fukuzawa H."/>
            <person name="Gonzalez-Ballester D."/>
            <person name="Gonzalez-Halphen D."/>
            <person name="Hallmann A."/>
            <person name="Hanikenne M."/>
            <person name="Hippler M."/>
            <person name="Inwood W."/>
            <person name="Jabbari K."/>
            <person name="Kalanon M."/>
            <person name="Kuras R."/>
            <person name="Lefebvre P.A."/>
            <person name="Lemaire S.D."/>
            <person name="Lobanov A.V."/>
            <person name="Lohr M."/>
            <person name="Manuell A."/>
            <person name="Meier I."/>
            <person name="Mets L."/>
            <person name="Mittag M."/>
            <person name="Mittelmeier T."/>
            <person name="Moroney J.V."/>
            <person name="Moseley J."/>
            <person name="Napoli C."/>
            <person name="Nedelcu A.M."/>
            <person name="Niyogi K."/>
            <person name="Novoselov S.V."/>
            <person name="Paulsen I.T."/>
            <person name="Pazour G."/>
            <person name="Purton S."/>
            <person name="Ral J.P."/>
            <person name="Riano-Pachon D.M."/>
            <person name="Riekhof W."/>
            <person name="Rymarquis L."/>
            <person name="Schroda M."/>
            <person name="Stern D."/>
            <person name="Umen J."/>
            <person name="Willows R."/>
            <person name="Wilson N."/>
            <person name="Zimmer S.L."/>
            <person name="Allmer J."/>
            <person name="Balk J."/>
            <person name="Bisova K."/>
            <person name="Chen C.J."/>
            <person name="Elias M."/>
            <person name="Gendler K."/>
            <person name="Hauser C."/>
            <person name="Lamb M.R."/>
            <person name="Ledford H."/>
            <person name="Long J.C."/>
            <person name="Minagawa J."/>
            <person name="Page M.D."/>
            <person name="Pan J."/>
            <person name="Pootakham W."/>
            <person name="Roje S."/>
            <person name="Rose A."/>
            <person name="Stahlberg E."/>
            <person name="Terauchi A.M."/>
            <person name="Yang P."/>
            <person name="Ball S."/>
            <person name="Bowler C."/>
            <person name="Dieckmann C.L."/>
            <person name="Gladyshev V.N."/>
            <person name="Green P."/>
            <person name="Jorgensen R."/>
            <person name="Mayfield S."/>
            <person name="Mueller-Roeber B."/>
            <person name="Rajamani S."/>
            <person name="Sayre R.T."/>
            <person name="Brokstein P."/>
            <person name="Dubchak I."/>
            <person name="Goodstein D."/>
            <person name="Hornick L."/>
            <person name="Huang Y.W."/>
            <person name="Jhaveri J."/>
            <person name="Luo Y."/>
            <person name="Martinez D."/>
            <person name="Ngau W.C."/>
            <person name="Otillar B."/>
            <person name="Poliakov A."/>
            <person name="Porter A."/>
            <person name="Szajkowski L."/>
            <person name="Werner G."/>
            <person name="Zhou K."/>
            <person name="Grigoriev I.V."/>
            <person name="Rokhsar D.S."/>
            <person name="Grossman A.R."/>
        </authorList>
    </citation>
    <scope>NUCLEOTIDE SEQUENCE [LARGE SCALE GENOMIC DNA]</scope>
    <source>
        <strain evidence="13">CC-503</strain>
    </source>
</reference>
<evidence type="ECO:0000259" key="11">
    <source>
        <dbReference type="Pfam" id="PF21193"/>
    </source>
</evidence>
<comment type="function">
    <text evidence="7">Acts as an adapter for the XPO1/CRM1-mediated export of the 60S ribosomal subunit.</text>
</comment>
<dbReference type="STRING" id="3055.A0A2K3CWM0"/>
<gene>
    <name evidence="12" type="ORF">CHLRE_15g640250v5</name>
</gene>
<feature type="compositionally biased region" description="Gly residues" evidence="8">
    <location>
        <begin position="362"/>
        <end position="383"/>
    </location>
</feature>
<dbReference type="RefSeq" id="XP_042916450.1">
    <property type="nucleotide sequence ID" value="XM_043070638.1"/>
</dbReference>
<feature type="compositionally biased region" description="Acidic residues" evidence="8">
    <location>
        <begin position="556"/>
        <end position="568"/>
    </location>
</feature>
<accession>A0A2K3CWM0</accession>
<feature type="compositionally biased region" description="Acidic residues" evidence="8">
    <location>
        <begin position="575"/>
        <end position="596"/>
    </location>
</feature>
<dbReference type="GO" id="GO:0043023">
    <property type="term" value="F:ribosomal large subunit binding"/>
    <property type="evidence" value="ECO:0000318"/>
    <property type="project" value="GO_Central"/>
</dbReference>
<feature type="domain" description="Nmd3 N-terminal" evidence="9">
    <location>
        <begin position="22"/>
        <end position="249"/>
    </location>
</feature>
<dbReference type="Gramene" id="PNW72683">
    <property type="protein sequence ID" value="PNW72683"/>
    <property type="gene ID" value="CHLRE_15g640250v5"/>
</dbReference>
<evidence type="ECO:0000256" key="2">
    <source>
        <dbReference type="ARBA" id="ARBA00017035"/>
    </source>
</evidence>
<dbReference type="PANTHER" id="PTHR12746">
    <property type="entry name" value="NONSENSE-MEDIATED MRNA DECAY PROTEIN 3"/>
    <property type="match status" value="1"/>
</dbReference>
<dbReference type="Pfam" id="PF04981">
    <property type="entry name" value="NMD3"/>
    <property type="match status" value="1"/>
</dbReference>
<proteinExistence type="inferred from homology"/>
<dbReference type="InterPro" id="IPR048899">
    <property type="entry name" value="NMD_SH3"/>
</dbReference>
<feature type="domain" description="60S ribosomal export protein NMD3 SH3" evidence="11">
    <location>
        <begin position="272"/>
        <end position="317"/>
    </location>
</feature>
<dbReference type="Pfam" id="PF21193">
    <property type="entry name" value="NMD_SH3"/>
    <property type="match status" value="1"/>
</dbReference>
<evidence type="ECO:0000256" key="8">
    <source>
        <dbReference type="SAM" id="MobiDB-lite"/>
    </source>
</evidence>
<protein>
    <recommendedName>
        <fullName evidence="2 7">60S ribosomal export protein NMD3</fullName>
    </recommendedName>
</protein>
<dbReference type="InterPro" id="IPR048898">
    <property type="entry name" value="OB_NMD3"/>
</dbReference>
<organism evidence="12 13">
    <name type="scientific">Chlamydomonas reinhardtii</name>
    <name type="common">Chlamydomonas smithii</name>
    <dbReference type="NCBI Taxonomy" id="3055"/>
    <lineage>
        <taxon>Eukaryota</taxon>
        <taxon>Viridiplantae</taxon>
        <taxon>Chlorophyta</taxon>
        <taxon>core chlorophytes</taxon>
        <taxon>Chlorophyceae</taxon>
        <taxon>CS clade</taxon>
        <taxon>Chlamydomonadales</taxon>
        <taxon>Chlamydomonadaceae</taxon>
        <taxon>Chlamydomonas</taxon>
    </lineage>
</organism>
<dbReference type="Pfam" id="PF21192">
    <property type="entry name" value="OB_NMD3"/>
    <property type="match status" value="1"/>
</dbReference>
<evidence type="ECO:0000256" key="1">
    <source>
        <dbReference type="ARBA" id="ARBA00009794"/>
    </source>
</evidence>